<dbReference type="HOGENOM" id="CLU_107722_0_0_1"/>
<reference evidence="3" key="1">
    <citation type="journal article" date="2014" name="Proc. Natl. Acad. Sci. U.S.A.">
        <title>Extensive sampling of basidiomycete genomes demonstrates inadequacy of the white-rot/brown-rot paradigm for wood decay fungi.</title>
        <authorList>
            <person name="Riley R."/>
            <person name="Salamov A.A."/>
            <person name="Brown D.W."/>
            <person name="Nagy L.G."/>
            <person name="Floudas D."/>
            <person name="Held B.W."/>
            <person name="Levasseur A."/>
            <person name="Lombard V."/>
            <person name="Morin E."/>
            <person name="Otillar R."/>
            <person name="Lindquist E.A."/>
            <person name="Sun H."/>
            <person name="LaButti K.M."/>
            <person name="Schmutz J."/>
            <person name="Jabbour D."/>
            <person name="Luo H."/>
            <person name="Baker S.E."/>
            <person name="Pisabarro A.G."/>
            <person name="Walton J.D."/>
            <person name="Blanchette R.A."/>
            <person name="Henrissat B."/>
            <person name="Martin F."/>
            <person name="Cullen D."/>
            <person name="Hibbett D.S."/>
            <person name="Grigoriev I.V."/>
        </authorList>
    </citation>
    <scope>NUCLEOTIDE SEQUENCE [LARGE SCALE GENOMIC DNA]</scope>
    <source>
        <strain evidence="3">FD-172 SS1</strain>
    </source>
</reference>
<feature type="transmembrane region" description="Helical" evidence="1">
    <location>
        <begin position="127"/>
        <end position="144"/>
    </location>
</feature>
<dbReference type="PANTHER" id="PTHR39605">
    <property type="entry name" value="MAJOR FACILITATOR SUPERFAMILY (MFS) PROFILE DOMAIN-CONTAINING PROTEIN"/>
    <property type="match status" value="1"/>
</dbReference>
<evidence type="ECO:0000256" key="1">
    <source>
        <dbReference type="SAM" id="Phobius"/>
    </source>
</evidence>
<dbReference type="EMBL" id="KL198100">
    <property type="protein sequence ID" value="KDQ07790.1"/>
    <property type="molecule type" value="Genomic_DNA"/>
</dbReference>
<dbReference type="Proteomes" id="UP000027195">
    <property type="component" value="Unassembled WGS sequence"/>
</dbReference>
<dbReference type="AlphaFoldDB" id="A0A067LZH4"/>
<dbReference type="PANTHER" id="PTHR39605:SF1">
    <property type="entry name" value="MAJOR FACILITATOR SUPERFAMILY (MFS) PROFILE DOMAIN-CONTAINING PROTEIN"/>
    <property type="match status" value="1"/>
</dbReference>
<sequence length="215" mass="23659">MAEIELQPMNTKEEPRKQFTADVSTDDDIFAAQSLPEIEWWAWATAAWFALLAVPLLFFPRFLLFLSSPSTPELQHEHRDILTPLESFLSTHLGIGLLATALSLITSIPQDAPVSPLPGMKGMSHPLMVPLTTALLLSSCIAYNSSSADVAPLARVLYVGGGTTGLWGLWTILFAGSSSISKKTGADKRTSRFLFWNKTAASAQKKEWKQQQKRN</sequence>
<keyword evidence="1" id="KW-1133">Transmembrane helix</keyword>
<evidence type="ECO:0000313" key="2">
    <source>
        <dbReference type="EMBL" id="KDQ07790.1"/>
    </source>
</evidence>
<keyword evidence="1" id="KW-0812">Transmembrane</keyword>
<keyword evidence="3" id="KW-1185">Reference proteome</keyword>
<gene>
    <name evidence="2" type="ORF">BOTBODRAFT_38471</name>
</gene>
<dbReference type="STRING" id="930990.A0A067LZH4"/>
<feature type="transmembrane region" description="Helical" evidence="1">
    <location>
        <begin position="156"/>
        <end position="176"/>
    </location>
</feature>
<accession>A0A067LZH4</accession>
<protein>
    <submittedName>
        <fullName evidence="2">Uncharacterized protein</fullName>
    </submittedName>
</protein>
<name>A0A067LZH4_BOTB1</name>
<feature type="transmembrane region" description="Helical" evidence="1">
    <location>
        <begin position="40"/>
        <end position="66"/>
    </location>
</feature>
<dbReference type="InParanoid" id="A0A067LZH4"/>
<keyword evidence="1" id="KW-0472">Membrane</keyword>
<dbReference type="OrthoDB" id="2550114at2759"/>
<feature type="transmembrane region" description="Helical" evidence="1">
    <location>
        <begin position="87"/>
        <end position="107"/>
    </location>
</feature>
<evidence type="ECO:0000313" key="3">
    <source>
        <dbReference type="Proteomes" id="UP000027195"/>
    </source>
</evidence>
<organism evidence="2 3">
    <name type="scientific">Botryobasidium botryosum (strain FD-172 SS1)</name>
    <dbReference type="NCBI Taxonomy" id="930990"/>
    <lineage>
        <taxon>Eukaryota</taxon>
        <taxon>Fungi</taxon>
        <taxon>Dikarya</taxon>
        <taxon>Basidiomycota</taxon>
        <taxon>Agaricomycotina</taxon>
        <taxon>Agaricomycetes</taxon>
        <taxon>Cantharellales</taxon>
        <taxon>Botryobasidiaceae</taxon>
        <taxon>Botryobasidium</taxon>
    </lineage>
</organism>
<proteinExistence type="predicted"/>